<dbReference type="EMBL" id="KZ613782">
    <property type="protein sequence ID" value="PMD63412.1"/>
    <property type="molecule type" value="Genomic_DNA"/>
</dbReference>
<keyword evidence="3 4" id="KW-0443">Lipid metabolism</keyword>
<feature type="domain" description="PNPLA" evidence="6">
    <location>
        <begin position="78"/>
        <end position="354"/>
    </location>
</feature>
<dbReference type="Gene3D" id="3.40.1090.10">
    <property type="entry name" value="Cytosolic phospholipase A2 catalytic domain"/>
    <property type="match status" value="1"/>
</dbReference>
<feature type="short sequence motif" description="DGA/G" evidence="4">
    <location>
        <begin position="341"/>
        <end position="343"/>
    </location>
</feature>
<evidence type="ECO:0000256" key="1">
    <source>
        <dbReference type="ARBA" id="ARBA00022801"/>
    </source>
</evidence>
<keyword evidence="2 4" id="KW-0442">Lipid degradation</keyword>
<feature type="active site" description="Proton acceptor" evidence="4">
    <location>
        <position position="341"/>
    </location>
</feature>
<feature type="active site" description="Nucleophile" evidence="4">
    <location>
        <position position="170"/>
    </location>
</feature>
<dbReference type="AlphaFoldDB" id="A0A2J6TK80"/>
<evidence type="ECO:0000256" key="2">
    <source>
        <dbReference type="ARBA" id="ARBA00022963"/>
    </source>
</evidence>
<dbReference type="GO" id="GO:0016020">
    <property type="term" value="C:membrane"/>
    <property type="evidence" value="ECO:0007669"/>
    <property type="project" value="TreeGrafter"/>
</dbReference>
<dbReference type="Proteomes" id="UP000235371">
    <property type="component" value="Unassembled WGS sequence"/>
</dbReference>
<dbReference type="GO" id="GO:0046486">
    <property type="term" value="P:glycerolipid metabolic process"/>
    <property type="evidence" value="ECO:0007669"/>
    <property type="project" value="UniProtKB-ARBA"/>
</dbReference>
<evidence type="ECO:0000256" key="5">
    <source>
        <dbReference type="SAM" id="MobiDB-lite"/>
    </source>
</evidence>
<name>A0A2J6TK80_9HELO</name>
<evidence type="ECO:0000256" key="4">
    <source>
        <dbReference type="PROSITE-ProRule" id="PRU01161"/>
    </source>
</evidence>
<accession>A0A2J6TK80</accession>
<feature type="short sequence motif" description="GXGXXG" evidence="4">
    <location>
        <begin position="82"/>
        <end position="87"/>
    </location>
</feature>
<dbReference type="InterPro" id="IPR002641">
    <property type="entry name" value="PNPLA_dom"/>
</dbReference>
<dbReference type="PROSITE" id="PS51635">
    <property type="entry name" value="PNPLA"/>
    <property type="match status" value="1"/>
</dbReference>
<dbReference type="GeneID" id="36590839"/>
<dbReference type="SUPFAM" id="SSF52151">
    <property type="entry name" value="FabD/lysophospholipase-like"/>
    <property type="match status" value="1"/>
</dbReference>
<protein>
    <submittedName>
        <fullName evidence="7">FabD/lysophospholipase-like protein</fullName>
    </submittedName>
</protein>
<dbReference type="GO" id="GO:0019369">
    <property type="term" value="P:arachidonate metabolic process"/>
    <property type="evidence" value="ECO:0007669"/>
    <property type="project" value="TreeGrafter"/>
</dbReference>
<organism evidence="7 8">
    <name type="scientific">Hyaloscypha bicolor E</name>
    <dbReference type="NCBI Taxonomy" id="1095630"/>
    <lineage>
        <taxon>Eukaryota</taxon>
        <taxon>Fungi</taxon>
        <taxon>Dikarya</taxon>
        <taxon>Ascomycota</taxon>
        <taxon>Pezizomycotina</taxon>
        <taxon>Leotiomycetes</taxon>
        <taxon>Helotiales</taxon>
        <taxon>Hyaloscyphaceae</taxon>
        <taxon>Hyaloscypha</taxon>
        <taxon>Hyaloscypha bicolor</taxon>
    </lineage>
</organism>
<dbReference type="RefSeq" id="XP_024740316.1">
    <property type="nucleotide sequence ID" value="XM_024882762.1"/>
</dbReference>
<feature type="region of interest" description="Disordered" evidence="5">
    <location>
        <begin position="555"/>
        <end position="577"/>
    </location>
</feature>
<evidence type="ECO:0000313" key="8">
    <source>
        <dbReference type="Proteomes" id="UP000235371"/>
    </source>
</evidence>
<evidence type="ECO:0000256" key="3">
    <source>
        <dbReference type="ARBA" id="ARBA00023098"/>
    </source>
</evidence>
<proteinExistence type="predicted"/>
<evidence type="ECO:0000313" key="7">
    <source>
        <dbReference type="EMBL" id="PMD63412.1"/>
    </source>
</evidence>
<gene>
    <name evidence="7" type="ORF">K444DRAFT_627126</name>
</gene>
<dbReference type="InterPro" id="IPR016035">
    <property type="entry name" value="Acyl_Trfase/lysoPLipase"/>
</dbReference>
<dbReference type="PANTHER" id="PTHR24185">
    <property type="entry name" value="CALCIUM-INDEPENDENT PHOSPHOLIPASE A2-GAMMA"/>
    <property type="match status" value="1"/>
</dbReference>
<dbReference type="PANTHER" id="PTHR24185:SF1">
    <property type="entry name" value="CALCIUM-INDEPENDENT PHOSPHOLIPASE A2-GAMMA"/>
    <property type="match status" value="1"/>
</dbReference>
<dbReference type="GO" id="GO:0047499">
    <property type="term" value="F:calcium-independent phospholipase A2 activity"/>
    <property type="evidence" value="ECO:0007669"/>
    <property type="project" value="TreeGrafter"/>
</dbReference>
<dbReference type="OrthoDB" id="1658288at2759"/>
<reference evidence="7 8" key="1">
    <citation type="submission" date="2016-04" db="EMBL/GenBank/DDBJ databases">
        <title>A degradative enzymes factory behind the ericoid mycorrhizal symbiosis.</title>
        <authorList>
            <consortium name="DOE Joint Genome Institute"/>
            <person name="Martino E."/>
            <person name="Morin E."/>
            <person name="Grelet G."/>
            <person name="Kuo A."/>
            <person name="Kohler A."/>
            <person name="Daghino S."/>
            <person name="Barry K."/>
            <person name="Choi C."/>
            <person name="Cichocki N."/>
            <person name="Clum A."/>
            <person name="Copeland A."/>
            <person name="Hainaut M."/>
            <person name="Haridas S."/>
            <person name="Labutti K."/>
            <person name="Lindquist E."/>
            <person name="Lipzen A."/>
            <person name="Khouja H.-R."/>
            <person name="Murat C."/>
            <person name="Ohm R."/>
            <person name="Olson A."/>
            <person name="Spatafora J."/>
            <person name="Veneault-Fourrey C."/>
            <person name="Henrissat B."/>
            <person name="Grigoriev I."/>
            <person name="Martin F."/>
            <person name="Perotto S."/>
        </authorList>
    </citation>
    <scope>NUCLEOTIDE SEQUENCE [LARGE SCALE GENOMIC DNA]</scope>
    <source>
        <strain evidence="7 8">E</strain>
    </source>
</reference>
<dbReference type="GO" id="GO:0016042">
    <property type="term" value="P:lipid catabolic process"/>
    <property type="evidence" value="ECO:0007669"/>
    <property type="project" value="UniProtKB-UniRule"/>
</dbReference>
<dbReference type="Pfam" id="PF01734">
    <property type="entry name" value="Patatin"/>
    <property type="match status" value="1"/>
</dbReference>
<evidence type="ECO:0000259" key="6">
    <source>
        <dbReference type="PROSITE" id="PS51635"/>
    </source>
</evidence>
<dbReference type="InParanoid" id="A0A2J6TK80"/>
<keyword evidence="8" id="KW-1185">Reference proteome</keyword>
<keyword evidence="1 4" id="KW-0378">Hydrolase</keyword>
<sequence>MAAPGVGPRDLIRRVSADSNVETTVDSAQGMLMASELGTPIQEAQSSTIDSDAHPQDEPALLLEPFVVPPSWLQKSLLSFDGGGIRGYASLLMLRALMVHIGRIELGHTKPHNSSYQPCERPESPKLKTRATDIDESSLIEYLPCHYFGNYFPNQISSVLMMLDYIAGTSTGGLIATMLSRWRMSVKECITQYEIVGSRVFNTKWRLSVLGFPRSKHSKKPLKAAIKSLADEKTVTIPGQSPTSEFEYGKFPAPPDLCRTIVFAIRKGKTTRNPNESTKKARPADGTYLFRSYKPVPIDPYNPPRNYGVDINIKIWKVCRATTAAPSYFDSQRIGDDEFCDGGAGVNNPTAEALEEMFRLHKTNVEIAASFGTGRWWPPSMFREGNNKGVGRLHIGTALGQVHRLLKNAKGALTDSQTTHHHIQNTARLLEDTDKAFKYYRFNVEERLGKVKMDEWKDRRDDGDGGKCSTLEYIKKCTDEELSKEEVQAQLEALATILVAQRRKRITDDPDMWARFATCVRYKCVADNCRVDGKISYFSLRRELRQHLLTVHSTPPQSMEAELDQRRQWPDFPTGPF</sequence>
<feature type="short sequence motif" description="GXSXG" evidence="4">
    <location>
        <begin position="168"/>
        <end position="172"/>
    </location>
</feature>